<evidence type="ECO:0000313" key="2">
    <source>
        <dbReference type="EMBL" id="PZO45008.1"/>
    </source>
</evidence>
<comment type="caution">
    <text evidence="2">The sequence shown here is derived from an EMBL/GenBank/DDBJ whole genome shotgun (WGS) entry which is preliminary data.</text>
</comment>
<evidence type="ECO:0000256" key="1">
    <source>
        <dbReference type="SAM" id="Phobius"/>
    </source>
</evidence>
<keyword evidence="1" id="KW-1133">Transmembrane helix</keyword>
<reference evidence="2 3" key="2">
    <citation type="submission" date="2018-06" db="EMBL/GenBank/DDBJ databases">
        <title>Metagenomic assembly of (sub)arctic Cyanobacteria and their associated microbiome from non-axenic cultures.</title>
        <authorList>
            <person name="Baurain D."/>
        </authorList>
    </citation>
    <scope>NUCLEOTIDE SEQUENCE [LARGE SCALE GENOMIC DNA]</scope>
    <source>
        <strain evidence="2">ULC066bin1</strain>
    </source>
</reference>
<keyword evidence="1" id="KW-0812">Transmembrane</keyword>
<dbReference type="AlphaFoldDB" id="A0A2W4YQ71"/>
<evidence type="ECO:0000313" key="3">
    <source>
        <dbReference type="Proteomes" id="UP000249467"/>
    </source>
</evidence>
<gene>
    <name evidence="2" type="ORF">DCF19_00490</name>
</gene>
<dbReference type="EMBL" id="QBML01000001">
    <property type="protein sequence ID" value="PZO45008.1"/>
    <property type="molecule type" value="Genomic_DNA"/>
</dbReference>
<name>A0A2W4YQ71_9CYAN</name>
<reference evidence="2 3" key="1">
    <citation type="submission" date="2018-04" db="EMBL/GenBank/DDBJ databases">
        <authorList>
            <person name="Go L.Y."/>
            <person name="Mitchell J.A."/>
        </authorList>
    </citation>
    <scope>NUCLEOTIDE SEQUENCE [LARGE SCALE GENOMIC DNA]</scope>
    <source>
        <strain evidence="2">ULC066bin1</strain>
    </source>
</reference>
<feature type="transmembrane region" description="Helical" evidence="1">
    <location>
        <begin position="184"/>
        <end position="206"/>
    </location>
</feature>
<sequence>MGCFFVKSFVESKGENLMQYNIVQTENNQKMTIKGKPEVIIIVFLSIFGSACITPLLSFPFIAYDSLYAIGTKTLTCEHNASKKVICKQTSDRFLGYAKPEETTWQNVTKADFHLVPRKKGNNEQWITLKTSDKEVTIFSDRMSPSLNMEADELASWVEKFNKFVDSGDGKIELIYPASQQWQAAIFLCLLLLFPSIEILLAYLLLQWHCLTFDRNEQSLIWEVQTIFGKQNYRFLLIDIQEIKITKVRGGKGGIFYYIKIYISDRKSPIPLVSNSIINAQNMAQSLGQFLQINVQDLTHIWS</sequence>
<dbReference type="Proteomes" id="UP000249467">
    <property type="component" value="Unassembled WGS sequence"/>
</dbReference>
<protein>
    <submittedName>
        <fullName evidence="2">Uncharacterized protein</fullName>
    </submittedName>
</protein>
<accession>A0A2W4YQ71</accession>
<proteinExistence type="predicted"/>
<feature type="transmembrane region" description="Helical" evidence="1">
    <location>
        <begin position="39"/>
        <end position="63"/>
    </location>
</feature>
<keyword evidence="1" id="KW-0472">Membrane</keyword>
<organism evidence="2 3">
    <name type="scientific">Pseudanabaena frigida</name>
    <dbReference type="NCBI Taxonomy" id="945775"/>
    <lineage>
        <taxon>Bacteria</taxon>
        <taxon>Bacillati</taxon>
        <taxon>Cyanobacteriota</taxon>
        <taxon>Cyanophyceae</taxon>
        <taxon>Pseudanabaenales</taxon>
        <taxon>Pseudanabaenaceae</taxon>
        <taxon>Pseudanabaena</taxon>
    </lineage>
</organism>